<evidence type="ECO:0000256" key="2">
    <source>
        <dbReference type="SAM" id="Coils"/>
    </source>
</evidence>
<dbReference type="OMA" id="NQYRIMK"/>
<feature type="compositionally biased region" description="Polar residues" evidence="3">
    <location>
        <begin position="537"/>
        <end position="550"/>
    </location>
</feature>
<evidence type="ECO:0000313" key="5">
    <source>
        <dbReference type="EMBL" id="OXA46571.1"/>
    </source>
</evidence>
<dbReference type="EMBL" id="LNIX01000015">
    <property type="protein sequence ID" value="OXA46571.1"/>
    <property type="molecule type" value="Genomic_DNA"/>
</dbReference>
<dbReference type="STRING" id="158441.A0A226DPL6"/>
<accession>A0A226DPL6</accession>
<proteinExistence type="predicted"/>
<evidence type="ECO:0000256" key="1">
    <source>
        <dbReference type="ARBA" id="ARBA00023054"/>
    </source>
</evidence>
<feature type="coiled-coil region" evidence="2">
    <location>
        <begin position="18"/>
        <end position="79"/>
    </location>
</feature>
<feature type="region of interest" description="Disordered" evidence="3">
    <location>
        <begin position="501"/>
        <end position="559"/>
    </location>
</feature>
<dbReference type="PANTHER" id="PTHR21694">
    <property type="entry name" value="COILED-COIL DOMAIN-CONTAINING PROTEIN 63"/>
    <property type="match status" value="1"/>
</dbReference>
<dbReference type="InterPro" id="IPR049258">
    <property type="entry name" value="ODAD1_CC"/>
</dbReference>
<feature type="coiled-coil region" evidence="2">
    <location>
        <begin position="337"/>
        <end position="396"/>
    </location>
</feature>
<dbReference type="Proteomes" id="UP000198287">
    <property type="component" value="Unassembled WGS sequence"/>
</dbReference>
<dbReference type="Pfam" id="PF21773">
    <property type="entry name" value="ODAD1_CC"/>
    <property type="match status" value="1"/>
</dbReference>
<evidence type="ECO:0000313" key="6">
    <source>
        <dbReference type="Proteomes" id="UP000198287"/>
    </source>
</evidence>
<feature type="domain" description="ODAD1 central coiled coil region" evidence="4">
    <location>
        <begin position="158"/>
        <end position="421"/>
    </location>
</feature>
<dbReference type="OrthoDB" id="6766775at2759"/>
<dbReference type="AlphaFoldDB" id="A0A226DPL6"/>
<reference evidence="5 6" key="1">
    <citation type="submission" date="2015-12" db="EMBL/GenBank/DDBJ databases">
        <title>The genome of Folsomia candida.</title>
        <authorList>
            <person name="Faddeeva A."/>
            <person name="Derks M.F."/>
            <person name="Anvar Y."/>
            <person name="Smit S."/>
            <person name="Van Straalen N."/>
            <person name="Roelofs D."/>
        </authorList>
    </citation>
    <scope>NUCLEOTIDE SEQUENCE [LARGE SCALE GENOMIC DNA]</scope>
    <source>
        <strain evidence="5 6">VU population</strain>
        <tissue evidence="5">Whole body</tissue>
    </source>
</reference>
<evidence type="ECO:0000259" key="4">
    <source>
        <dbReference type="Pfam" id="PF21773"/>
    </source>
</evidence>
<keyword evidence="6" id="KW-1185">Reference proteome</keyword>
<sequence length="559" mass="64205">MVNKKPETTTTEVEDNTEQLARDELNRLSRQLRLMENDKKAYLEESNAAINQQRKTIRALEEENRKIEAEIEAQKIKRNETIEGDNLTKILTLVDQYLTLDKEVRTGTKTVHEVDKQLSFASARLAKLHSKVEAANLAAGKSMEFSNKEVETKEFNAKKKLETVTSQFDSIVAENAELRTHIDQILKENVRVMKRNKEIEEISNKNKATIDDLVDQATSAYDQREEAVAKANVLFERNEKEKKQYVLEIGELKRLIRHEEKLLDFMSTKNQDRIFLETDDERLSRLESAKEQTIDDAMESYQENLNKLLTKESPRLMALVEEYSTLWNNNINRFNYINELNNDLEVLQADVENLRDEIKQSAVETVERNHEKTAEINKKQEELELLKDEYDSIEMLVTSYKEFMDEILKLIERMFYITDFEDAKPVLELIGNQQEVSSQNSVLYLNILESRISEIFSSMRRGVASGRGTPKSPRPQIKSVSAAAAGATVVGHPRIIISGQTISINEDNSEGDAMSSIVEEEPSPLEYFSMRGKLLDNNISSKNPSDTESVTNEEHEPKD</sequence>
<comment type="caution">
    <text evidence="5">The sequence shown here is derived from an EMBL/GenBank/DDBJ whole genome shotgun (WGS) entry which is preliminary data.</text>
</comment>
<keyword evidence="1 2" id="KW-0175">Coiled coil</keyword>
<dbReference type="PANTHER" id="PTHR21694:SF18">
    <property type="entry name" value="COILED-COIL DOMAIN-CONTAINING PROTEIN 63"/>
    <property type="match status" value="1"/>
</dbReference>
<protein>
    <submittedName>
        <fullName evidence="5">Coiled-coil domain-containing protein 63</fullName>
    </submittedName>
</protein>
<name>A0A226DPL6_FOLCA</name>
<dbReference type="InterPro" id="IPR051876">
    <property type="entry name" value="ODA-DC/CCD"/>
</dbReference>
<evidence type="ECO:0000256" key="3">
    <source>
        <dbReference type="SAM" id="MobiDB-lite"/>
    </source>
</evidence>
<organism evidence="5 6">
    <name type="scientific">Folsomia candida</name>
    <name type="common">Springtail</name>
    <dbReference type="NCBI Taxonomy" id="158441"/>
    <lineage>
        <taxon>Eukaryota</taxon>
        <taxon>Metazoa</taxon>
        <taxon>Ecdysozoa</taxon>
        <taxon>Arthropoda</taxon>
        <taxon>Hexapoda</taxon>
        <taxon>Collembola</taxon>
        <taxon>Entomobryomorpha</taxon>
        <taxon>Isotomoidea</taxon>
        <taxon>Isotomidae</taxon>
        <taxon>Proisotominae</taxon>
        <taxon>Folsomia</taxon>
    </lineage>
</organism>
<gene>
    <name evidence="5" type="ORF">Fcan01_18628</name>
</gene>